<dbReference type="AlphaFoldDB" id="I3VZQ0"/>
<dbReference type="EMBL" id="JQ418521">
    <property type="protein sequence ID" value="AFK88827.1"/>
    <property type="molecule type" value="Genomic_DNA"/>
</dbReference>
<organism evidence="1">
    <name type="scientific">Salmonella sp. 96A-29192</name>
    <dbReference type="NCBI Taxonomy" id="1179814"/>
    <lineage>
        <taxon>Bacteria</taxon>
        <taxon>Pseudomonadati</taxon>
        <taxon>Pseudomonadota</taxon>
        <taxon>Gammaproteobacteria</taxon>
        <taxon>Enterobacterales</taxon>
        <taxon>Enterobacteriaceae</taxon>
        <taxon>Salmonella</taxon>
    </lineage>
</organism>
<reference evidence="1" key="1">
    <citation type="submission" date="2012-01" db="EMBL/GenBank/DDBJ databases">
        <authorList>
            <person name="Summers A.O."/>
            <person name="Wireman J."/>
        </authorList>
    </citation>
    <scope>NUCLEOTIDE SEQUENCE</scope>
    <source>
        <strain evidence="1">96A-29192</strain>
        <plasmid evidence="1">p96A29192-65</plasmid>
    </source>
</reference>
<proteinExistence type="predicted"/>
<keyword evidence="1" id="KW-0614">Plasmid</keyword>
<name>I3VZQ0_9ENTR</name>
<geneLocation type="plasmid" evidence="1">
    <name>p96A29192-65</name>
</geneLocation>
<sequence length="47" mass="5638">MPFALVIFNKEGHWDWLNKMNDISLNEIKNGDCFIGYMFECLWPDKL</sequence>
<accession>I3VZQ0</accession>
<evidence type="ECO:0000313" key="1">
    <source>
        <dbReference type="EMBL" id="AFK88827.1"/>
    </source>
</evidence>
<protein>
    <submittedName>
        <fullName evidence="1">Uncharacterized protein</fullName>
    </submittedName>
</protein>